<keyword evidence="3" id="KW-1185">Reference proteome</keyword>
<accession>A0ABW0XYR4</accession>
<dbReference type="Proteomes" id="UP001596183">
    <property type="component" value="Unassembled WGS sequence"/>
</dbReference>
<protein>
    <submittedName>
        <fullName evidence="2">CU044_5270 family protein</fullName>
    </submittedName>
</protein>
<dbReference type="RefSeq" id="WP_381217689.1">
    <property type="nucleotide sequence ID" value="NZ_JBHSPC010000089.1"/>
</dbReference>
<comment type="caution">
    <text evidence="2">The sequence shown here is derived from an EMBL/GenBank/DDBJ whole genome shotgun (WGS) entry which is preliminary data.</text>
</comment>
<gene>
    <name evidence="2" type="ORF">ACFP2V_26845</name>
</gene>
<evidence type="ECO:0000256" key="1">
    <source>
        <dbReference type="SAM" id="MobiDB-lite"/>
    </source>
</evidence>
<evidence type="ECO:0000313" key="3">
    <source>
        <dbReference type="Proteomes" id="UP001596183"/>
    </source>
</evidence>
<sequence>MASAASPRSHGDREEIARLLPAPAETRLSPEQHLHHKERLLNQIDNDRAGQSRPEPRRMPRFVVPATALALACAVAAGITLTGHEQDDVSAQRDSTVSMRPAAALLDQISAAAGKRDTPVVRDDQFVYTRKKIREADLTSGTAVLSPLKDFEKWLSQEPGPVRKQGLVRTDGETAAINAELGDADGTPAGMSRPTYRWLSSLPTDPDELLTYLYANTPLIEEREPDQAVFDTIGYLLGGVMPPDTAAALYRAAAKIPGVTDTPKIQDAIGREGIGIAREDTRYGNRTEWVFDREDFTFLGSSSTLTKETPYGKPGTLLSSSAEIGHGVVDEAGHRPADADAPEANRAS</sequence>
<dbReference type="InterPro" id="IPR047789">
    <property type="entry name" value="CU044_5270-like"/>
</dbReference>
<proteinExistence type="predicted"/>
<evidence type="ECO:0000313" key="2">
    <source>
        <dbReference type="EMBL" id="MFC5673591.1"/>
    </source>
</evidence>
<dbReference type="NCBIfam" id="NF038083">
    <property type="entry name" value="CU044_5270_fam"/>
    <property type="match status" value="1"/>
</dbReference>
<feature type="region of interest" description="Disordered" evidence="1">
    <location>
        <begin position="1"/>
        <end position="58"/>
    </location>
</feature>
<name>A0ABW0XYR4_9ACTN</name>
<reference evidence="3" key="1">
    <citation type="journal article" date="2019" name="Int. J. Syst. Evol. Microbiol.">
        <title>The Global Catalogue of Microorganisms (GCM) 10K type strain sequencing project: providing services to taxonomists for standard genome sequencing and annotation.</title>
        <authorList>
            <consortium name="The Broad Institute Genomics Platform"/>
            <consortium name="The Broad Institute Genome Sequencing Center for Infectious Disease"/>
            <person name="Wu L."/>
            <person name="Ma J."/>
        </authorList>
    </citation>
    <scope>NUCLEOTIDE SEQUENCE [LARGE SCALE GENOMIC DNA]</scope>
    <source>
        <strain evidence="3">JCM 13852</strain>
    </source>
</reference>
<feature type="compositionally biased region" description="Basic and acidic residues" evidence="1">
    <location>
        <begin position="45"/>
        <end position="58"/>
    </location>
</feature>
<dbReference type="EMBL" id="JBHSPC010000089">
    <property type="protein sequence ID" value="MFC5673591.1"/>
    <property type="molecule type" value="Genomic_DNA"/>
</dbReference>
<organism evidence="2 3">
    <name type="scientific">Streptomyces incanus</name>
    <dbReference type="NCBI Taxonomy" id="887453"/>
    <lineage>
        <taxon>Bacteria</taxon>
        <taxon>Bacillati</taxon>
        <taxon>Actinomycetota</taxon>
        <taxon>Actinomycetes</taxon>
        <taxon>Kitasatosporales</taxon>
        <taxon>Streptomycetaceae</taxon>
        <taxon>Streptomyces</taxon>
    </lineage>
</organism>